<evidence type="ECO:0000313" key="2">
    <source>
        <dbReference type="Proteomes" id="UP001168528"/>
    </source>
</evidence>
<gene>
    <name evidence="1" type="ORF">Q0590_08425</name>
</gene>
<keyword evidence="2" id="KW-1185">Reference proteome</keyword>
<evidence type="ECO:0000313" key="1">
    <source>
        <dbReference type="EMBL" id="MDO1446274.1"/>
    </source>
</evidence>
<protein>
    <recommendedName>
        <fullName evidence="3">Tetratricopeptide repeat protein</fullName>
    </recommendedName>
</protein>
<dbReference type="EMBL" id="JAUKPO010000003">
    <property type="protein sequence ID" value="MDO1446274.1"/>
    <property type="molecule type" value="Genomic_DNA"/>
</dbReference>
<dbReference type="Proteomes" id="UP001168528">
    <property type="component" value="Unassembled WGS sequence"/>
</dbReference>
<organism evidence="1 2">
    <name type="scientific">Rhodocytophaga aerolata</name>
    <dbReference type="NCBI Taxonomy" id="455078"/>
    <lineage>
        <taxon>Bacteria</taxon>
        <taxon>Pseudomonadati</taxon>
        <taxon>Bacteroidota</taxon>
        <taxon>Cytophagia</taxon>
        <taxon>Cytophagales</taxon>
        <taxon>Rhodocytophagaceae</taxon>
        <taxon>Rhodocytophaga</taxon>
    </lineage>
</organism>
<evidence type="ECO:0008006" key="3">
    <source>
        <dbReference type="Google" id="ProtNLM"/>
    </source>
</evidence>
<accession>A0ABT8R4F1</accession>
<sequence length="370" mass="41809">MSEIIVQHNKAMDLAEIAFLEKRNGNYEKAIDLFAEAFIYERDAALRTQMLSGSEPSRSILFKSAASLAMKSENLREAERMVALGLAGDPPEQIAEELRDLFEQINFERHLALKGITLDENDIQLSLSGKDVGYGVARVEEFTKRLLIFEKLVYRTAERIKGTPFRETGEVKDIIKNDFEQYISVPRAASFAVTVKLGKPTKQLSIVDLTNDVVKEIFSGISLINSNEHELLSEKIANEDYYKNFVALTRQMAPDGERVKLVGLTTMHQGNIQKVAFTKKNFDISLTPSNDIKKIELMNQPVEITGRLGFASVDNSEIRLITDKNDRYKVIVPKGLMADVVKPYWEEVVTVVGFKRSAKKIEMLDIKKPD</sequence>
<name>A0ABT8R4F1_9BACT</name>
<dbReference type="RefSeq" id="WP_302037070.1">
    <property type="nucleotide sequence ID" value="NZ_JAUKPO010000003.1"/>
</dbReference>
<reference evidence="1" key="1">
    <citation type="submission" date="2023-07" db="EMBL/GenBank/DDBJ databases">
        <title>The genome sequence of Rhodocytophaga aerolata KACC 12507.</title>
        <authorList>
            <person name="Zhang X."/>
        </authorList>
    </citation>
    <scope>NUCLEOTIDE SEQUENCE</scope>
    <source>
        <strain evidence="1">KACC 12507</strain>
    </source>
</reference>
<proteinExistence type="predicted"/>
<comment type="caution">
    <text evidence="1">The sequence shown here is derived from an EMBL/GenBank/DDBJ whole genome shotgun (WGS) entry which is preliminary data.</text>
</comment>